<feature type="compositionally biased region" description="Polar residues" evidence="1">
    <location>
        <begin position="404"/>
        <end position="415"/>
    </location>
</feature>
<sequence length="437" mass="50096">MVSVMPPKSNTVFKRDEIVLLLGAGASVPAQIPASQGMITEIEKLLDSSWADYKSLYFFVKSAIQFSDGIHGRFDTDTFNVEKLVETLDDLRRGDEHPLYPFVGAWVPKLYEVAGSDLKKVTAFREEIVRRLRDDWIQLKYREHAQYFAHLGRFQRELQEPLRLFTLNYDLCVETALSDVSDDSSITFERGFDEQKRWDWRRFEYERGVGPPDIYLYKLHGSIDWTRDDNDNLTYRDAVSQINPEDLAIISGTPAKLQAVDPFLFFAYELRKWTLEEARLIVTIGYGFADDHINGILRQSLKGNPARQLLVVTFIKNNENAEEVAHKRQCEIARKIGMFKDDEDNRQHPNYQIIVWGCGAKEFLEKKLTIEGLGGLFPAEDTLFDEVTINHLLSEPPQVGQLDPSENGQSGNKNIDSLALVETAKPKRTRGRGRSKK</sequence>
<dbReference type="OrthoDB" id="9808492at2"/>
<dbReference type="HOGENOM" id="CLU_777615_0_0_0"/>
<dbReference type="eggNOG" id="ENOG5032QG7">
    <property type="taxonomic scope" value="Bacteria"/>
</dbReference>
<evidence type="ECO:0000313" key="3">
    <source>
        <dbReference type="Proteomes" id="UP000001887"/>
    </source>
</evidence>
<dbReference type="Proteomes" id="UP000001887">
    <property type="component" value="Chromosome"/>
</dbReference>
<keyword evidence="3" id="KW-1185">Reference proteome</keyword>
<proteinExistence type="predicted"/>
<dbReference type="AlphaFoldDB" id="D2QY16"/>
<gene>
    <name evidence="2" type="ordered locus">Psta_3429</name>
</gene>
<organism evidence="2 3">
    <name type="scientific">Pirellula staleyi (strain ATCC 27377 / DSM 6068 / ICPB 4128)</name>
    <name type="common">Pirella staleyi</name>
    <dbReference type="NCBI Taxonomy" id="530564"/>
    <lineage>
        <taxon>Bacteria</taxon>
        <taxon>Pseudomonadati</taxon>
        <taxon>Planctomycetota</taxon>
        <taxon>Planctomycetia</taxon>
        <taxon>Pirellulales</taxon>
        <taxon>Pirellulaceae</taxon>
        <taxon>Pirellula</taxon>
    </lineage>
</organism>
<evidence type="ECO:0000256" key="1">
    <source>
        <dbReference type="SAM" id="MobiDB-lite"/>
    </source>
</evidence>
<protein>
    <submittedName>
        <fullName evidence="2">Uncharacterized protein</fullName>
    </submittedName>
</protein>
<feature type="region of interest" description="Disordered" evidence="1">
    <location>
        <begin position="396"/>
        <end position="437"/>
    </location>
</feature>
<dbReference type="SUPFAM" id="SSF52467">
    <property type="entry name" value="DHS-like NAD/FAD-binding domain"/>
    <property type="match status" value="1"/>
</dbReference>
<accession>D2QY16</accession>
<evidence type="ECO:0000313" key="2">
    <source>
        <dbReference type="EMBL" id="ADB18093.1"/>
    </source>
</evidence>
<dbReference type="EMBL" id="CP001848">
    <property type="protein sequence ID" value="ADB18093.1"/>
    <property type="molecule type" value="Genomic_DNA"/>
</dbReference>
<reference evidence="2 3" key="1">
    <citation type="journal article" date="2009" name="Stand. Genomic Sci.">
        <title>Complete genome sequence of Pirellula staleyi type strain (ATCC 27377).</title>
        <authorList>
            <person name="Clum A."/>
            <person name="Tindall B.J."/>
            <person name="Sikorski J."/>
            <person name="Ivanova N."/>
            <person name="Mavrommatis K."/>
            <person name="Lucas S."/>
            <person name="Glavina del Rio T."/>
            <person name="Nolan M."/>
            <person name="Chen F."/>
            <person name="Tice H."/>
            <person name="Pitluck S."/>
            <person name="Cheng J.F."/>
            <person name="Chertkov O."/>
            <person name="Brettin T."/>
            <person name="Han C."/>
            <person name="Detter J.C."/>
            <person name="Kuske C."/>
            <person name="Bruce D."/>
            <person name="Goodwin L."/>
            <person name="Ovchinikova G."/>
            <person name="Pati A."/>
            <person name="Mikhailova N."/>
            <person name="Chen A."/>
            <person name="Palaniappan K."/>
            <person name="Land M."/>
            <person name="Hauser L."/>
            <person name="Chang Y.J."/>
            <person name="Jeffries C.D."/>
            <person name="Chain P."/>
            <person name="Rohde M."/>
            <person name="Goker M."/>
            <person name="Bristow J."/>
            <person name="Eisen J.A."/>
            <person name="Markowitz V."/>
            <person name="Hugenholtz P."/>
            <person name="Kyrpides N.C."/>
            <person name="Klenk H.P."/>
            <person name="Lapidus A."/>
        </authorList>
    </citation>
    <scope>NUCLEOTIDE SEQUENCE [LARGE SCALE GENOMIC DNA]</scope>
    <source>
        <strain evidence="3">ATCC 27377 / DSM 6068 / ICPB 4128</strain>
    </source>
</reference>
<dbReference type="KEGG" id="psl:Psta_3429"/>
<dbReference type="InterPro" id="IPR029035">
    <property type="entry name" value="DHS-like_NAD/FAD-binding_dom"/>
</dbReference>
<name>D2QY16_PIRSD</name>
<dbReference type="STRING" id="530564.Psta_3429"/>
<dbReference type="Pfam" id="PF13289">
    <property type="entry name" value="SIR2_2"/>
    <property type="match status" value="1"/>
</dbReference>
<feature type="compositionally biased region" description="Basic residues" evidence="1">
    <location>
        <begin position="426"/>
        <end position="437"/>
    </location>
</feature>